<proteinExistence type="predicted"/>
<protein>
    <submittedName>
        <fullName evidence="2">Nucleoside-diphosphate-sugar epimerase</fullName>
    </submittedName>
</protein>
<reference evidence="2 3" key="1">
    <citation type="submission" date="2016-10" db="EMBL/GenBank/DDBJ databases">
        <authorList>
            <person name="de Groot N.N."/>
        </authorList>
    </citation>
    <scope>NUCLEOTIDE SEQUENCE [LARGE SCALE GENOMIC DNA]</scope>
    <source>
        <strain evidence="2 3">Nl18</strain>
    </source>
</reference>
<dbReference type="AlphaFoldDB" id="A0A1H8MAJ5"/>
<evidence type="ECO:0000313" key="3">
    <source>
        <dbReference type="Proteomes" id="UP000183898"/>
    </source>
</evidence>
<dbReference type="EMBL" id="FOCT01000012">
    <property type="protein sequence ID" value="SEO14166.1"/>
    <property type="molecule type" value="Genomic_DNA"/>
</dbReference>
<evidence type="ECO:0000259" key="1">
    <source>
        <dbReference type="SMART" id="SM00822"/>
    </source>
</evidence>
<dbReference type="InterPro" id="IPR036291">
    <property type="entry name" value="NAD(P)-bd_dom_sf"/>
</dbReference>
<sequence>MSESWVAVTGATGFIGNALLQSLIKEGWKVRALTRRVRVDDESTQWIEGDLHNLDALRKLVTGVSAVVHCAGQVRGSSLESFVRTNVEGTINLMQASLEQNPPPRFLLISSLAARQPELSWYAMSKHMAERVINERSAGMACAIFRPTAVYGPGDKEMSPLFRITRRGILPMVGQPDMRFGLLHVADLVAAITCWLSTAVPVQGTYELDDGMPGGYDSQAVATIAQEVWKRPVHCVFFPAPLVSLIANVNLWSARLLSYSPMLTPGKVRELRHPDWVCDIDPLTRALPDWRPCIHLRDALPQAV</sequence>
<dbReference type="PANTHER" id="PTHR48079:SF6">
    <property type="entry name" value="NAD(P)-BINDING DOMAIN-CONTAINING PROTEIN-RELATED"/>
    <property type="match status" value="1"/>
</dbReference>
<dbReference type="Gene3D" id="3.40.50.720">
    <property type="entry name" value="NAD(P)-binding Rossmann-like Domain"/>
    <property type="match status" value="1"/>
</dbReference>
<dbReference type="SMART" id="SM00822">
    <property type="entry name" value="PKS_KR"/>
    <property type="match status" value="1"/>
</dbReference>
<evidence type="ECO:0000313" key="2">
    <source>
        <dbReference type="EMBL" id="SEO14166.1"/>
    </source>
</evidence>
<dbReference type="GO" id="GO:0005737">
    <property type="term" value="C:cytoplasm"/>
    <property type="evidence" value="ECO:0007669"/>
    <property type="project" value="TreeGrafter"/>
</dbReference>
<gene>
    <name evidence="2" type="ORF">SAMN05216404_11259</name>
</gene>
<dbReference type="InterPro" id="IPR001509">
    <property type="entry name" value="Epimerase_deHydtase"/>
</dbReference>
<dbReference type="RefSeq" id="WP_074748150.1">
    <property type="nucleotide sequence ID" value="NZ_FOCT01000012.1"/>
</dbReference>
<dbReference type="InterPro" id="IPR057326">
    <property type="entry name" value="KR_dom"/>
</dbReference>
<dbReference type="Proteomes" id="UP000183898">
    <property type="component" value="Unassembled WGS sequence"/>
</dbReference>
<dbReference type="SUPFAM" id="SSF51735">
    <property type="entry name" value="NAD(P)-binding Rossmann-fold domains"/>
    <property type="match status" value="1"/>
</dbReference>
<name>A0A1H8MAJ5_9PROT</name>
<feature type="domain" description="Ketoreductase" evidence="1">
    <location>
        <begin position="4"/>
        <end position="153"/>
    </location>
</feature>
<dbReference type="PANTHER" id="PTHR48079">
    <property type="entry name" value="PROTEIN YEEZ"/>
    <property type="match status" value="1"/>
</dbReference>
<organism evidence="2 3">
    <name type="scientific">Nitrosospira multiformis</name>
    <dbReference type="NCBI Taxonomy" id="1231"/>
    <lineage>
        <taxon>Bacteria</taxon>
        <taxon>Pseudomonadati</taxon>
        <taxon>Pseudomonadota</taxon>
        <taxon>Betaproteobacteria</taxon>
        <taxon>Nitrosomonadales</taxon>
        <taxon>Nitrosomonadaceae</taxon>
        <taxon>Nitrosospira</taxon>
    </lineage>
</organism>
<dbReference type="GO" id="GO:0004029">
    <property type="term" value="F:aldehyde dehydrogenase (NAD+) activity"/>
    <property type="evidence" value="ECO:0007669"/>
    <property type="project" value="TreeGrafter"/>
</dbReference>
<dbReference type="InterPro" id="IPR051783">
    <property type="entry name" value="NAD(P)-dependent_oxidoreduct"/>
</dbReference>
<accession>A0A1H8MAJ5</accession>
<dbReference type="Pfam" id="PF01370">
    <property type="entry name" value="Epimerase"/>
    <property type="match status" value="1"/>
</dbReference>